<sequence>MSGTATKAEEPPGGGSGASELLKVLVVGDVMLGRLVDQIFPTHNEEPENRLHAQTLLTRDPQSLNQYHSLGPYRYVWGDTLPLFHDADLRLANLETSLTDHPEKWPRQAFNFRAHPDNVRALQEARIDFLSLANNHILDFKEAGMHETQRTLDAAGIRWAGAGDNLEDAARPAMLQLSDKRVACFSLSDHFDYWAAGPDRPGIWLVDPGRHRGAPLDFICRQTVRAREEGGADMVFVSIHWGPNWGWKPSPGIRQLAHDLVDTCGVNLVHGTSAHHIQGIEHYGGAVVLYGCGDFVDDYAVDESFRSNLSFAYVLHWDPDAATWHHVELVPTKIRNLGVTRAVDEDDREWLARALAKLSEEYGTRVEKHPEGEGRLLINLTDKARARAAGS</sequence>
<dbReference type="InterPro" id="IPR019079">
    <property type="entry name" value="Capsule_synth_CapA"/>
</dbReference>
<accession>A0A1Y1HVM4</accession>
<protein>
    <recommendedName>
        <fullName evidence="2">Capsule synthesis protein CapA domain-containing protein</fullName>
    </recommendedName>
</protein>
<dbReference type="OMA" id="CGDVMTG"/>
<organism evidence="3 4">
    <name type="scientific">Klebsormidium nitens</name>
    <name type="common">Green alga</name>
    <name type="synonym">Ulothrix nitens</name>
    <dbReference type="NCBI Taxonomy" id="105231"/>
    <lineage>
        <taxon>Eukaryota</taxon>
        <taxon>Viridiplantae</taxon>
        <taxon>Streptophyta</taxon>
        <taxon>Klebsormidiophyceae</taxon>
        <taxon>Klebsormidiales</taxon>
        <taxon>Klebsormidiaceae</taxon>
        <taxon>Klebsormidium</taxon>
    </lineage>
</organism>
<dbReference type="PANTHER" id="PTHR33393">
    <property type="entry name" value="POLYGLUTAMINE SYNTHESIS ACCESSORY PROTEIN RV0574C-RELATED"/>
    <property type="match status" value="1"/>
</dbReference>
<evidence type="ECO:0000256" key="1">
    <source>
        <dbReference type="ARBA" id="ARBA00005662"/>
    </source>
</evidence>
<dbReference type="AlphaFoldDB" id="A0A1Y1HVM4"/>
<name>A0A1Y1HVM4_KLENI</name>
<dbReference type="SUPFAM" id="SSF56300">
    <property type="entry name" value="Metallo-dependent phosphatases"/>
    <property type="match status" value="1"/>
</dbReference>
<reference evidence="3 4" key="1">
    <citation type="journal article" date="2014" name="Nat. Commun.">
        <title>Klebsormidium flaccidum genome reveals primary factors for plant terrestrial adaptation.</title>
        <authorList>
            <person name="Hori K."/>
            <person name="Maruyama F."/>
            <person name="Fujisawa T."/>
            <person name="Togashi T."/>
            <person name="Yamamoto N."/>
            <person name="Seo M."/>
            <person name="Sato S."/>
            <person name="Yamada T."/>
            <person name="Mori H."/>
            <person name="Tajima N."/>
            <person name="Moriyama T."/>
            <person name="Ikeuchi M."/>
            <person name="Watanabe M."/>
            <person name="Wada H."/>
            <person name="Kobayashi K."/>
            <person name="Saito M."/>
            <person name="Masuda T."/>
            <person name="Sasaki-Sekimoto Y."/>
            <person name="Mashiguchi K."/>
            <person name="Awai K."/>
            <person name="Shimojima M."/>
            <person name="Masuda S."/>
            <person name="Iwai M."/>
            <person name="Nobusawa T."/>
            <person name="Narise T."/>
            <person name="Kondo S."/>
            <person name="Saito H."/>
            <person name="Sato R."/>
            <person name="Murakawa M."/>
            <person name="Ihara Y."/>
            <person name="Oshima-Yamada Y."/>
            <person name="Ohtaka K."/>
            <person name="Satoh M."/>
            <person name="Sonobe K."/>
            <person name="Ishii M."/>
            <person name="Ohtani R."/>
            <person name="Kanamori-Sato M."/>
            <person name="Honoki R."/>
            <person name="Miyazaki D."/>
            <person name="Mochizuki H."/>
            <person name="Umetsu J."/>
            <person name="Higashi K."/>
            <person name="Shibata D."/>
            <person name="Kamiya Y."/>
            <person name="Sato N."/>
            <person name="Nakamura Y."/>
            <person name="Tabata S."/>
            <person name="Ida S."/>
            <person name="Kurokawa K."/>
            <person name="Ohta H."/>
        </authorList>
    </citation>
    <scope>NUCLEOTIDE SEQUENCE [LARGE SCALE GENOMIC DNA]</scope>
    <source>
        <strain evidence="3 4">NIES-2285</strain>
    </source>
</reference>
<dbReference type="CDD" id="cd07381">
    <property type="entry name" value="MPP_CapA"/>
    <property type="match status" value="1"/>
</dbReference>
<dbReference type="Proteomes" id="UP000054558">
    <property type="component" value="Unassembled WGS sequence"/>
</dbReference>
<dbReference type="Pfam" id="PF09587">
    <property type="entry name" value="PGA_cap"/>
    <property type="match status" value="1"/>
</dbReference>
<evidence type="ECO:0000259" key="2">
    <source>
        <dbReference type="SMART" id="SM00854"/>
    </source>
</evidence>
<gene>
    <name evidence="3" type="ORF">KFL_001200090</name>
</gene>
<dbReference type="OrthoDB" id="2014752at2759"/>
<dbReference type="InterPro" id="IPR052169">
    <property type="entry name" value="CW_Biosynth-Accessory"/>
</dbReference>
<keyword evidence="4" id="KW-1185">Reference proteome</keyword>
<dbReference type="EMBL" id="DF237069">
    <property type="protein sequence ID" value="GAQ82684.1"/>
    <property type="molecule type" value="Genomic_DNA"/>
</dbReference>
<dbReference type="Gene3D" id="3.60.21.10">
    <property type="match status" value="1"/>
</dbReference>
<dbReference type="STRING" id="105231.A0A1Y1HVM4"/>
<evidence type="ECO:0000313" key="4">
    <source>
        <dbReference type="Proteomes" id="UP000054558"/>
    </source>
</evidence>
<dbReference type="InterPro" id="IPR029052">
    <property type="entry name" value="Metallo-depent_PP-like"/>
</dbReference>
<proteinExistence type="inferred from homology"/>
<dbReference type="PANTHER" id="PTHR33393:SF11">
    <property type="entry name" value="POLYGLUTAMINE SYNTHESIS ACCESSORY PROTEIN RV0574C-RELATED"/>
    <property type="match status" value="1"/>
</dbReference>
<dbReference type="SMART" id="SM00854">
    <property type="entry name" value="PGA_cap"/>
    <property type="match status" value="1"/>
</dbReference>
<feature type="domain" description="Capsule synthesis protein CapA" evidence="2">
    <location>
        <begin position="23"/>
        <end position="299"/>
    </location>
</feature>
<comment type="similarity">
    <text evidence="1">Belongs to the CapA family.</text>
</comment>
<evidence type="ECO:0000313" key="3">
    <source>
        <dbReference type="EMBL" id="GAQ82684.1"/>
    </source>
</evidence>